<sequence>MPMPVATLTSMSATADIVSAPGYVKSIYKGMPVSCVGDSVSGANIVGVISSTSAINKLYGGKPVAVLTSMITGSNPITGVPLSMPVAQSMVLTTLK</sequence>
<proteinExistence type="predicted"/>
<evidence type="ECO:0000313" key="2">
    <source>
        <dbReference type="Proteomes" id="UP000201169"/>
    </source>
</evidence>
<dbReference type="RefSeq" id="WP_094325245.1">
    <property type="nucleotide sequence ID" value="NZ_CP022347.1"/>
</dbReference>
<protein>
    <submittedName>
        <fullName evidence="1">Uncharacterized protein</fullName>
    </submittedName>
</protein>
<gene>
    <name evidence="1" type="ORF">CAV_0824</name>
</gene>
<keyword evidence="2" id="KW-1185">Reference proteome</keyword>
<dbReference type="KEGG" id="cavi:CAV_0824"/>
<dbReference type="EMBL" id="CP022347">
    <property type="protein sequence ID" value="ASQ30488.1"/>
    <property type="molecule type" value="Genomic_DNA"/>
</dbReference>
<dbReference type="OrthoDB" id="197187at2"/>
<evidence type="ECO:0000313" key="1">
    <source>
        <dbReference type="EMBL" id="ASQ30488.1"/>
    </source>
</evidence>
<dbReference type="AlphaFoldDB" id="A0A222MXP1"/>
<reference evidence="1 2" key="1">
    <citation type="submission" date="2017-07" db="EMBL/GenBank/DDBJ databases">
        <title>Analysis of two Campylobacter avium genomes and identification of a novel hippuricase gene.</title>
        <authorList>
            <person name="Miller W.G."/>
            <person name="Chapman M.H."/>
            <person name="Yee E."/>
            <person name="Revez J."/>
            <person name="Bono J.L."/>
            <person name="Rossi M."/>
        </authorList>
    </citation>
    <scope>NUCLEOTIDE SEQUENCE [LARGE SCALE GENOMIC DNA]</scope>
    <source>
        <strain evidence="1 2">LMG 24591</strain>
    </source>
</reference>
<accession>A0A222MXP1</accession>
<organism evidence="1 2">
    <name type="scientific">Campylobacter avium LMG 24591</name>
    <dbReference type="NCBI Taxonomy" id="522484"/>
    <lineage>
        <taxon>Bacteria</taxon>
        <taxon>Pseudomonadati</taxon>
        <taxon>Campylobacterota</taxon>
        <taxon>Epsilonproteobacteria</taxon>
        <taxon>Campylobacterales</taxon>
        <taxon>Campylobacteraceae</taxon>
        <taxon>Campylobacter</taxon>
    </lineage>
</organism>
<dbReference type="Proteomes" id="UP000201169">
    <property type="component" value="Chromosome"/>
</dbReference>
<name>A0A222MXP1_9BACT</name>